<sequence length="566" mass="64168">MQVGVQTRRSSNQTGQRKPIAVDKMYSSKTSPTALRGNKQRVHAVDPKEHDNEKSWQSDNNYCRNYAKRRKAHHEDSSLLHQKVNDVVLLDDEDVQPDEPVDCGVLDKWKDLKIYYPSSDDPEAVELSSSDIRCLNPGVYLSSPVINYYIQYIKRAEIHTEYGTDKFYMFNTYFYSKLQEALLDKRKFLKLRRWWKGVNIFQRGYIILPIHGTSHWSLIIVCIPAKESNSGPIILHLDSLGMHPSAEIFDTVGRYLEEEWHHLRKNPPSDISISDRIWQDLPMNIHKEKVEVPGQNNAYDCGIFMLYYIRQFIKEAPERFTRDSLDMFSRSWFRSEVASDLRKTIRELLMELFVNASVVDVMSEAAAPDGSDEDCVIKEGESEAVTPCDSSEIAVGGAGTSKRDEEDFMEVGSSGGTPLTTPRSNVMIGDCALSEATTLSDSLKDDDNDDDTRIRGCALSEAATLSDSLKDDDDDTMKIGPDSSKTEQDIEILPSDSSKTEQDVEILPSVSSKTEQDVEILPSNSSKNNEEVILRAPLSDYCDDSDLEEVDHRSWRAKKLQTCQIS</sequence>
<reference evidence="1" key="2">
    <citation type="submission" date="2025-09" db="UniProtKB">
        <authorList>
            <consortium name="EnsemblPlants"/>
        </authorList>
    </citation>
    <scope>IDENTIFICATION</scope>
</reference>
<accession>A0ACD5XR18</accession>
<name>A0ACD5XR18_AVESA</name>
<protein>
    <submittedName>
        <fullName evidence="1">Uncharacterized protein</fullName>
    </submittedName>
</protein>
<evidence type="ECO:0000313" key="2">
    <source>
        <dbReference type="Proteomes" id="UP001732700"/>
    </source>
</evidence>
<dbReference type="Proteomes" id="UP001732700">
    <property type="component" value="Chromosome 5A"/>
</dbReference>
<reference evidence="1" key="1">
    <citation type="submission" date="2021-05" db="EMBL/GenBank/DDBJ databases">
        <authorList>
            <person name="Scholz U."/>
            <person name="Mascher M."/>
            <person name="Fiebig A."/>
        </authorList>
    </citation>
    <scope>NUCLEOTIDE SEQUENCE [LARGE SCALE GENOMIC DNA]</scope>
</reference>
<evidence type="ECO:0000313" key="1">
    <source>
        <dbReference type="EnsemblPlants" id="AVESA.00010b.r2.5AG0813590.1.CDS"/>
    </source>
</evidence>
<dbReference type="EnsemblPlants" id="AVESA.00010b.r2.5AG0813590.1">
    <property type="protein sequence ID" value="AVESA.00010b.r2.5AG0813590.1.CDS"/>
    <property type="gene ID" value="AVESA.00010b.r2.5AG0813590"/>
</dbReference>
<keyword evidence="2" id="KW-1185">Reference proteome</keyword>
<proteinExistence type="predicted"/>
<organism evidence="1 2">
    <name type="scientific">Avena sativa</name>
    <name type="common">Oat</name>
    <dbReference type="NCBI Taxonomy" id="4498"/>
    <lineage>
        <taxon>Eukaryota</taxon>
        <taxon>Viridiplantae</taxon>
        <taxon>Streptophyta</taxon>
        <taxon>Embryophyta</taxon>
        <taxon>Tracheophyta</taxon>
        <taxon>Spermatophyta</taxon>
        <taxon>Magnoliopsida</taxon>
        <taxon>Liliopsida</taxon>
        <taxon>Poales</taxon>
        <taxon>Poaceae</taxon>
        <taxon>BOP clade</taxon>
        <taxon>Pooideae</taxon>
        <taxon>Poodae</taxon>
        <taxon>Poeae</taxon>
        <taxon>Poeae Chloroplast Group 1 (Aveneae type)</taxon>
        <taxon>Aveninae</taxon>
        <taxon>Avena</taxon>
    </lineage>
</organism>